<sequence>MSTLGWEASGTRWKAEFKNPTESTAGEVAALIVGELAARNLTDPLDLVAKRVAIGPHGFLRTTGLGIASG</sequence>
<gene>
    <name evidence="1" type="ORF">ACFPFX_04965</name>
</gene>
<keyword evidence="2" id="KW-1185">Reference proteome</keyword>
<dbReference type="EMBL" id="JBHSIZ010000005">
    <property type="protein sequence ID" value="MFC4955647.1"/>
    <property type="molecule type" value="Genomic_DNA"/>
</dbReference>
<evidence type="ECO:0000313" key="1">
    <source>
        <dbReference type="EMBL" id="MFC4955647.1"/>
    </source>
</evidence>
<proteinExistence type="predicted"/>
<dbReference type="Proteomes" id="UP001595834">
    <property type="component" value="Unassembled WGS sequence"/>
</dbReference>
<reference evidence="2" key="1">
    <citation type="journal article" date="2019" name="Int. J. Syst. Evol. Microbiol.">
        <title>The Global Catalogue of Microorganisms (GCM) 10K type strain sequencing project: providing services to taxonomists for standard genome sequencing and annotation.</title>
        <authorList>
            <consortium name="The Broad Institute Genomics Platform"/>
            <consortium name="The Broad Institute Genome Sequencing Center for Infectious Disease"/>
            <person name="Wu L."/>
            <person name="Ma J."/>
        </authorList>
    </citation>
    <scope>NUCLEOTIDE SEQUENCE [LARGE SCALE GENOMIC DNA]</scope>
    <source>
        <strain evidence="2">CCM 7224</strain>
    </source>
</reference>
<evidence type="ECO:0000313" key="2">
    <source>
        <dbReference type="Proteomes" id="UP001595834"/>
    </source>
</evidence>
<accession>A0ABV9UES0</accession>
<organism evidence="1 2">
    <name type="scientific">Streptomyces mauvecolor</name>
    <dbReference type="NCBI Taxonomy" id="58345"/>
    <lineage>
        <taxon>Bacteria</taxon>
        <taxon>Bacillati</taxon>
        <taxon>Actinomycetota</taxon>
        <taxon>Actinomycetes</taxon>
        <taxon>Kitasatosporales</taxon>
        <taxon>Streptomycetaceae</taxon>
        <taxon>Streptomyces</taxon>
    </lineage>
</organism>
<name>A0ABV9UES0_9ACTN</name>
<protein>
    <submittedName>
        <fullName evidence="1">Uncharacterized protein</fullName>
    </submittedName>
</protein>
<comment type="caution">
    <text evidence="1">The sequence shown here is derived from an EMBL/GenBank/DDBJ whole genome shotgun (WGS) entry which is preliminary data.</text>
</comment>
<dbReference type="RefSeq" id="WP_344370521.1">
    <property type="nucleotide sequence ID" value="NZ_BAAASQ010000001.1"/>
</dbReference>